<name>A0A835UZX5_VANPL</name>
<evidence type="ECO:0000256" key="2">
    <source>
        <dbReference type="ARBA" id="ARBA00012959"/>
    </source>
</evidence>
<proteinExistence type="inferred from homology"/>
<dbReference type="Gene3D" id="3.40.50.980">
    <property type="match status" value="1"/>
</dbReference>
<evidence type="ECO:0000256" key="5">
    <source>
        <dbReference type="ARBA" id="ARBA00034252"/>
    </source>
</evidence>
<dbReference type="GO" id="GO:0016207">
    <property type="term" value="F:4-coumarate-CoA ligase activity"/>
    <property type="evidence" value="ECO:0007669"/>
    <property type="project" value="UniProtKB-EC"/>
</dbReference>
<evidence type="ECO:0000256" key="1">
    <source>
        <dbReference type="ARBA" id="ARBA00006432"/>
    </source>
</evidence>
<gene>
    <name evidence="8" type="ORF">HPP92_010268</name>
</gene>
<comment type="caution">
    <text evidence="8">The sequence shown here is derived from an EMBL/GenBank/DDBJ whole genome shotgun (WGS) entry which is preliminary data.</text>
</comment>
<dbReference type="GO" id="GO:0005524">
    <property type="term" value="F:ATP binding"/>
    <property type="evidence" value="ECO:0007669"/>
    <property type="project" value="UniProtKB-KW"/>
</dbReference>
<dbReference type="OrthoDB" id="10253869at2759"/>
<comment type="similarity">
    <text evidence="1">Belongs to the ATP-dependent AMP-binding enzyme family.</text>
</comment>
<dbReference type="EC" id="6.2.1.12" evidence="2"/>
<evidence type="ECO:0000259" key="7">
    <source>
        <dbReference type="Pfam" id="PF00501"/>
    </source>
</evidence>
<keyword evidence="4" id="KW-0547">Nucleotide-binding</keyword>
<dbReference type="SUPFAM" id="SSF56801">
    <property type="entry name" value="Acetyl-CoA synthetase-like"/>
    <property type="match status" value="1"/>
</dbReference>
<keyword evidence="3" id="KW-0436">Ligase</keyword>
<evidence type="ECO:0000256" key="6">
    <source>
        <dbReference type="SAM" id="MobiDB-lite"/>
    </source>
</evidence>
<dbReference type="PANTHER" id="PTHR24096">
    <property type="entry name" value="LONG-CHAIN-FATTY-ACID--COA LIGASE"/>
    <property type="match status" value="1"/>
</dbReference>
<evidence type="ECO:0000313" key="8">
    <source>
        <dbReference type="EMBL" id="KAG0482184.1"/>
    </source>
</evidence>
<dbReference type="EMBL" id="JADCNM010000005">
    <property type="protein sequence ID" value="KAG0482184.1"/>
    <property type="molecule type" value="Genomic_DNA"/>
</dbReference>
<accession>A0A835UZX5</accession>
<organism evidence="8 9">
    <name type="scientific">Vanilla planifolia</name>
    <name type="common">Vanilla</name>
    <dbReference type="NCBI Taxonomy" id="51239"/>
    <lineage>
        <taxon>Eukaryota</taxon>
        <taxon>Viridiplantae</taxon>
        <taxon>Streptophyta</taxon>
        <taxon>Embryophyta</taxon>
        <taxon>Tracheophyta</taxon>
        <taxon>Spermatophyta</taxon>
        <taxon>Magnoliopsida</taxon>
        <taxon>Liliopsida</taxon>
        <taxon>Asparagales</taxon>
        <taxon>Orchidaceae</taxon>
        <taxon>Vanilloideae</taxon>
        <taxon>Vanilleae</taxon>
        <taxon>Vanilla</taxon>
    </lineage>
</organism>
<keyword evidence="4" id="KW-0067">ATP-binding</keyword>
<feature type="domain" description="AMP-dependent synthetase/ligase" evidence="7">
    <location>
        <begin position="2"/>
        <end position="53"/>
    </location>
</feature>
<evidence type="ECO:0000313" key="9">
    <source>
        <dbReference type="Proteomes" id="UP000639772"/>
    </source>
</evidence>
<evidence type="ECO:0000256" key="3">
    <source>
        <dbReference type="ARBA" id="ARBA00022598"/>
    </source>
</evidence>
<feature type="region of interest" description="Disordered" evidence="6">
    <location>
        <begin position="89"/>
        <end position="109"/>
    </location>
</feature>
<dbReference type="Proteomes" id="UP000639772">
    <property type="component" value="Unassembled WGS sequence"/>
</dbReference>
<reference evidence="8 9" key="1">
    <citation type="journal article" date="2020" name="Nat. Food">
        <title>A phased Vanilla planifolia genome enables genetic improvement of flavour and production.</title>
        <authorList>
            <person name="Hasing T."/>
            <person name="Tang H."/>
            <person name="Brym M."/>
            <person name="Khazi F."/>
            <person name="Huang T."/>
            <person name="Chambers A.H."/>
        </authorList>
    </citation>
    <scope>NUCLEOTIDE SEQUENCE [LARGE SCALE GENOMIC DNA]</scope>
    <source>
        <tissue evidence="8">Leaf</tissue>
    </source>
</reference>
<dbReference type="PANTHER" id="PTHR24096:SF149">
    <property type="entry name" value="AMP-BINDING DOMAIN-CONTAINING PROTEIN-RELATED"/>
    <property type="match status" value="1"/>
</dbReference>
<dbReference type="InterPro" id="IPR000873">
    <property type="entry name" value="AMP-dep_synth/lig_dom"/>
</dbReference>
<comment type="catalytic activity">
    <reaction evidence="5">
        <text>(E)-4-coumarate + ATP + CoA = (E)-4-coumaroyl-CoA + AMP + diphosphate</text>
        <dbReference type="Rhea" id="RHEA:19641"/>
        <dbReference type="ChEBI" id="CHEBI:12876"/>
        <dbReference type="ChEBI" id="CHEBI:30616"/>
        <dbReference type="ChEBI" id="CHEBI:33019"/>
        <dbReference type="ChEBI" id="CHEBI:57287"/>
        <dbReference type="ChEBI" id="CHEBI:85008"/>
        <dbReference type="ChEBI" id="CHEBI:456215"/>
        <dbReference type="EC" id="6.2.1.12"/>
    </reaction>
    <physiologicalReaction direction="left-to-right" evidence="5">
        <dbReference type="Rhea" id="RHEA:19642"/>
    </physiologicalReaction>
</comment>
<sequence length="123" mass="13306">MHRLGVRQGDVIMILLPNSPEFAFVFLGASMLGAISTTANPFYTPAEVNKQAQSITTALSSRNPVISTRSKIWVSNCLYRRSELRRDLGHQRGGASRGGDKPYRRGGPALLIGDDGATKGVMC</sequence>
<evidence type="ECO:0000256" key="4">
    <source>
        <dbReference type="ARBA" id="ARBA00022840"/>
    </source>
</evidence>
<protein>
    <recommendedName>
        <fullName evidence="2">4-coumarate--CoA ligase</fullName>
        <ecNumber evidence="2">6.2.1.12</ecNumber>
    </recommendedName>
</protein>
<dbReference type="Pfam" id="PF00501">
    <property type="entry name" value="AMP-binding"/>
    <property type="match status" value="1"/>
</dbReference>
<dbReference type="AlphaFoldDB" id="A0A835UZX5"/>